<sequence>MDLTKMNRGDLDALIRKLHVISSATDVLALGGLEPSICLTGEASVITVEPILSFGPVAEVALFEFGIDFAAPEPLQVSEPVEAAAQKPGAVGPRLYRPHRGKPATLQDPQMKEEPAELDLVSGPVTNAERQQIEALHKQGMSNADIAKRLNRHGSIIGTCIYHLKRQAKAPATGKPAAKLINEEAARKEVVCLAGQAADTPRAESAQIQKPGGDQGGLQQLRPAENDPVQSGARDGQLAAIAPDEAAPAYTGETKRIWEHVKALGFPKGWDAELDLEAVEAFGRGMKLDRLALDLDVDAKLIRDRYAALTSCIRDERGHMSIDGQEKLVRIVRDRLKALRAGAKAA</sequence>
<accession>A0ABV7IXF1</accession>
<dbReference type="Pfam" id="PF13936">
    <property type="entry name" value="HTH_38"/>
    <property type="match status" value="1"/>
</dbReference>
<feature type="domain" description="Transposase IS30-like HTH" evidence="2">
    <location>
        <begin position="126"/>
        <end position="157"/>
    </location>
</feature>
<dbReference type="EMBL" id="JBHRTO010000001">
    <property type="protein sequence ID" value="MFC3180473.1"/>
    <property type="molecule type" value="Genomic_DNA"/>
</dbReference>
<dbReference type="Gene3D" id="1.10.10.60">
    <property type="entry name" value="Homeodomain-like"/>
    <property type="match status" value="1"/>
</dbReference>
<gene>
    <name evidence="3" type="ORF">ACFOGH_05695</name>
</gene>
<comment type="caution">
    <text evidence="3">The sequence shown here is derived from an EMBL/GenBank/DDBJ whole genome shotgun (WGS) entry which is preliminary data.</text>
</comment>
<evidence type="ECO:0000256" key="1">
    <source>
        <dbReference type="SAM" id="MobiDB-lite"/>
    </source>
</evidence>
<dbReference type="RefSeq" id="WP_380072097.1">
    <property type="nucleotide sequence ID" value="NZ_JBHRTO010000001.1"/>
</dbReference>
<reference evidence="4" key="1">
    <citation type="journal article" date="2019" name="Int. J. Syst. Evol. Microbiol.">
        <title>The Global Catalogue of Microorganisms (GCM) 10K type strain sequencing project: providing services to taxonomists for standard genome sequencing and annotation.</title>
        <authorList>
            <consortium name="The Broad Institute Genomics Platform"/>
            <consortium name="The Broad Institute Genome Sequencing Center for Infectious Disease"/>
            <person name="Wu L."/>
            <person name="Ma J."/>
        </authorList>
    </citation>
    <scope>NUCLEOTIDE SEQUENCE [LARGE SCALE GENOMIC DNA]</scope>
    <source>
        <strain evidence="4">KCTC 52039</strain>
    </source>
</reference>
<evidence type="ECO:0000313" key="4">
    <source>
        <dbReference type="Proteomes" id="UP001595547"/>
    </source>
</evidence>
<feature type="region of interest" description="Disordered" evidence="1">
    <location>
        <begin position="199"/>
        <end position="236"/>
    </location>
</feature>
<organism evidence="3 4">
    <name type="scientific">Cypionkella sinensis</name>
    <dbReference type="NCBI Taxonomy" id="1756043"/>
    <lineage>
        <taxon>Bacteria</taxon>
        <taxon>Pseudomonadati</taxon>
        <taxon>Pseudomonadota</taxon>
        <taxon>Alphaproteobacteria</taxon>
        <taxon>Rhodobacterales</taxon>
        <taxon>Paracoccaceae</taxon>
        <taxon>Cypionkella</taxon>
    </lineage>
</organism>
<protein>
    <submittedName>
        <fullName evidence="3">Helix-turn-helix domain-containing protein</fullName>
    </submittedName>
</protein>
<proteinExistence type="predicted"/>
<name>A0ABV7IXF1_9RHOB</name>
<evidence type="ECO:0000259" key="2">
    <source>
        <dbReference type="Pfam" id="PF13936"/>
    </source>
</evidence>
<dbReference type="Proteomes" id="UP001595547">
    <property type="component" value="Unassembled WGS sequence"/>
</dbReference>
<keyword evidence="4" id="KW-1185">Reference proteome</keyword>
<dbReference type="InterPro" id="IPR025246">
    <property type="entry name" value="IS30-like_HTH"/>
</dbReference>
<evidence type="ECO:0000313" key="3">
    <source>
        <dbReference type="EMBL" id="MFC3180473.1"/>
    </source>
</evidence>
<feature type="region of interest" description="Disordered" evidence="1">
    <location>
        <begin position="88"/>
        <end position="109"/>
    </location>
</feature>